<evidence type="ECO:0000313" key="2">
    <source>
        <dbReference type="Proteomes" id="UP000056502"/>
    </source>
</evidence>
<reference evidence="1 2" key="1">
    <citation type="journal article" date="2015" name="Genome Announc.">
        <title>Whole-Genome Sequence of Leptospira interrogans Serovar Hardjo Subtype Hardjoprajitno Strain Norma, Isolated from Cattle in a Leptospirosis Outbreak in Brazil.</title>
        <authorList>
            <person name="Cosate M.R."/>
            <person name="Soares S.C."/>
            <person name="Mendes T.A."/>
            <person name="Raittz R.T."/>
            <person name="Moreira E.C."/>
            <person name="Leite R."/>
            <person name="Fernandes G.R."/>
            <person name="Haddad J.P."/>
            <person name="Ortega J.M."/>
        </authorList>
    </citation>
    <scope>NUCLEOTIDE SEQUENCE [LARGE SCALE GENOMIC DNA]</scope>
    <source>
        <strain evidence="1 2">Norma</strain>
    </source>
</reference>
<proteinExistence type="predicted"/>
<dbReference type="AlphaFoldDB" id="A0A0M4NWK7"/>
<name>A0A0M4NWK7_LEPIR</name>
<accession>A0A0M4NWK7</accession>
<sequence>MNVFYSLDLLMIQWVLWVGTTPKFRKCGNSYKSRDLTVGL</sequence>
<gene>
    <name evidence="1" type="ORF">G436_1173</name>
</gene>
<protein>
    <submittedName>
        <fullName evidence="1">Uncharacterized protein</fullName>
    </submittedName>
</protein>
<dbReference type="Proteomes" id="UP000056502">
    <property type="component" value="Chromosome I"/>
</dbReference>
<dbReference type="EMBL" id="CP012603">
    <property type="protein sequence ID" value="ALE38379.1"/>
    <property type="molecule type" value="Genomic_DNA"/>
</dbReference>
<organism evidence="1">
    <name type="scientific">Leptospira interrogans serovar Hardjo str. Norma</name>
    <dbReference type="NCBI Taxonomy" id="1279460"/>
    <lineage>
        <taxon>Bacteria</taxon>
        <taxon>Pseudomonadati</taxon>
        <taxon>Spirochaetota</taxon>
        <taxon>Spirochaetia</taxon>
        <taxon>Leptospirales</taxon>
        <taxon>Leptospiraceae</taxon>
        <taxon>Leptospira</taxon>
    </lineage>
</organism>
<evidence type="ECO:0000313" key="1">
    <source>
        <dbReference type="EMBL" id="ALE38379.1"/>
    </source>
</evidence>